<proteinExistence type="inferred from homology"/>
<dbReference type="PANTHER" id="PTHR43806">
    <property type="entry name" value="PEPTIDASE S8"/>
    <property type="match status" value="1"/>
</dbReference>
<dbReference type="EMBL" id="FWWU01000004">
    <property type="protein sequence ID" value="SMB80265.1"/>
    <property type="molecule type" value="Genomic_DNA"/>
</dbReference>
<feature type="domain" description="Peptidase S8/S53" evidence="7">
    <location>
        <begin position="134"/>
        <end position="348"/>
    </location>
</feature>
<protein>
    <submittedName>
        <fullName evidence="8">Thermitase</fullName>
    </submittedName>
</protein>
<accession>A0A1W1UGN9</accession>
<dbReference type="InterPro" id="IPR036852">
    <property type="entry name" value="Peptidase_S8/S53_dom_sf"/>
</dbReference>
<dbReference type="STRING" id="695939.SAMN00790413_05467"/>
<feature type="active site" description="Charge relay system" evidence="5">
    <location>
        <position position="143"/>
    </location>
</feature>
<dbReference type="InterPro" id="IPR023827">
    <property type="entry name" value="Peptidase_S8_Asp-AS"/>
</dbReference>
<dbReference type="AlphaFoldDB" id="A0A1W1UGN9"/>
<feature type="signal peptide" evidence="6">
    <location>
        <begin position="1"/>
        <end position="32"/>
    </location>
</feature>
<dbReference type="GO" id="GO:0004252">
    <property type="term" value="F:serine-type endopeptidase activity"/>
    <property type="evidence" value="ECO:0007669"/>
    <property type="project" value="UniProtKB-UniRule"/>
</dbReference>
<keyword evidence="2 5" id="KW-0645">Protease</keyword>
<dbReference type="OrthoDB" id="9790784at2"/>
<keyword evidence="6" id="KW-0732">Signal</keyword>
<keyword evidence="4 5" id="KW-0720">Serine protease</keyword>
<organism evidence="8 9">
    <name type="scientific">Deinococcus hopiensis KR-140</name>
    <dbReference type="NCBI Taxonomy" id="695939"/>
    <lineage>
        <taxon>Bacteria</taxon>
        <taxon>Thermotogati</taxon>
        <taxon>Deinococcota</taxon>
        <taxon>Deinococci</taxon>
        <taxon>Deinococcales</taxon>
        <taxon>Deinococcaceae</taxon>
        <taxon>Deinococcus</taxon>
    </lineage>
</organism>
<dbReference type="SUPFAM" id="SSF52743">
    <property type="entry name" value="Subtilisin-like"/>
    <property type="match status" value="1"/>
</dbReference>
<keyword evidence="3 5" id="KW-0378">Hydrolase</keyword>
<dbReference type="Gene3D" id="3.40.50.200">
    <property type="entry name" value="Peptidase S8/S53 domain"/>
    <property type="match status" value="1"/>
</dbReference>
<evidence type="ECO:0000313" key="9">
    <source>
        <dbReference type="Proteomes" id="UP000192582"/>
    </source>
</evidence>
<dbReference type="InterPro" id="IPR015500">
    <property type="entry name" value="Peptidase_S8_subtilisin-rel"/>
</dbReference>
<feature type="active site" description="Charge relay system" evidence="5">
    <location>
        <position position="183"/>
    </location>
</feature>
<evidence type="ECO:0000256" key="4">
    <source>
        <dbReference type="ARBA" id="ARBA00022825"/>
    </source>
</evidence>
<dbReference type="Proteomes" id="UP000192582">
    <property type="component" value="Unassembled WGS sequence"/>
</dbReference>
<reference evidence="8 9" key="1">
    <citation type="submission" date="2017-04" db="EMBL/GenBank/DDBJ databases">
        <authorList>
            <person name="Afonso C.L."/>
            <person name="Miller P.J."/>
            <person name="Scott M.A."/>
            <person name="Spackman E."/>
            <person name="Goraichik I."/>
            <person name="Dimitrov K.M."/>
            <person name="Suarez D.L."/>
            <person name="Swayne D.E."/>
        </authorList>
    </citation>
    <scope>NUCLEOTIDE SEQUENCE [LARGE SCALE GENOMIC DNA]</scope>
    <source>
        <strain evidence="8 9">KR-140</strain>
    </source>
</reference>
<feature type="chain" id="PRO_5012980899" evidence="6">
    <location>
        <begin position="33"/>
        <end position="373"/>
    </location>
</feature>
<dbReference type="RefSeq" id="WP_084045681.1">
    <property type="nucleotide sequence ID" value="NZ_FWWU01000004.1"/>
</dbReference>
<keyword evidence="9" id="KW-1185">Reference proteome</keyword>
<evidence type="ECO:0000256" key="2">
    <source>
        <dbReference type="ARBA" id="ARBA00022670"/>
    </source>
</evidence>
<dbReference type="PROSITE" id="PS00136">
    <property type="entry name" value="SUBTILASE_ASP"/>
    <property type="match status" value="1"/>
</dbReference>
<dbReference type="PROSITE" id="PS51892">
    <property type="entry name" value="SUBTILASE"/>
    <property type="match status" value="1"/>
</dbReference>
<gene>
    <name evidence="8" type="ORF">SAMN00790413_05467</name>
</gene>
<dbReference type="GO" id="GO:0006508">
    <property type="term" value="P:proteolysis"/>
    <property type="evidence" value="ECO:0007669"/>
    <property type="project" value="UniProtKB-KW"/>
</dbReference>
<name>A0A1W1UGN9_9DEIO</name>
<dbReference type="InterPro" id="IPR000209">
    <property type="entry name" value="Peptidase_S8/S53_dom"/>
</dbReference>
<evidence type="ECO:0000256" key="3">
    <source>
        <dbReference type="ARBA" id="ARBA00022801"/>
    </source>
</evidence>
<dbReference type="PRINTS" id="PR00723">
    <property type="entry name" value="SUBTILISIN"/>
</dbReference>
<dbReference type="InterPro" id="IPR050131">
    <property type="entry name" value="Peptidase_S8_subtilisin-like"/>
</dbReference>
<dbReference type="Pfam" id="PF00082">
    <property type="entry name" value="Peptidase_S8"/>
    <property type="match status" value="1"/>
</dbReference>
<evidence type="ECO:0000259" key="7">
    <source>
        <dbReference type="Pfam" id="PF00082"/>
    </source>
</evidence>
<evidence type="ECO:0000256" key="1">
    <source>
        <dbReference type="ARBA" id="ARBA00011073"/>
    </source>
</evidence>
<feature type="active site" description="Charge relay system" evidence="5">
    <location>
        <position position="333"/>
    </location>
</feature>
<dbReference type="PANTHER" id="PTHR43806:SF11">
    <property type="entry name" value="CEREVISIN-RELATED"/>
    <property type="match status" value="1"/>
</dbReference>
<sequence length="373" mass="37925">MIFPFGQKKRGPWQGLALTVLGALALSACSTAPVPQAALQSSPGTASQGDEDRVVLGDTRAVTPVGLAVSGTRWWNEGSRWWAEGTRWWGEGTRWWAEGSRWWNEGTFGPMPQNTASFRLAGLDRAEARSPHAGEGVTVAVIDSGVDASHPMLRGAVRPGYDWVDDDDDASEADAGLGAGYGHGTAVAGLVRQVAPGAALLPLRVLGPDGSGRAADVARAIRFAVDAGAGVINLSVASSSSSEGVRAALQYAVGRGVLIVAASGNEGGDVPQAPARSLDGDSPLGQLGVSVTAVDAAGDLPAWSTRGGEVLAPGVQLESAYPGGRVVTATGSSFSAPIVSGALALALAEGRDARALAAHLASGQLLDVAELLR</sequence>
<comment type="similarity">
    <text evidence="1 5">Belongs to the peptidase S8 family.</text>
</comment>
<evidence type="ECO:0000313" key="8">
    <source>
        <dbReference type="EMBL" id="SMB80265.1"/>
    </source>
</evidence>
<evidence type="ECO:0000256" key="5">
    <source>
        <dbReference type="PROSITE-ProRule" id="PRU01240"/>
    </source>
</evidence>
<evidence type="ECO:0000256" key="6">
    <source>
        <dbReference type="SAM" id="SignalP"/>
    </source>
</evidence>